<accession>A0A6G1VMY8</accession>
<proteinExistence type="predicted"/>
<feature type="transmembrane region" description="Helical" evidence="1">
    <location>
        <begin position="77"/>
        <end position="98"/>
    </location>
</feature>
<evidence type="ECO:0000313" key="3">
    <source>
        <dbReference type="Proteomes" id="UP000477980"/>
    </source>
</evidence>
<feature type="transmembrane region" description="Helical" evidence="1">
    <location>
        <begin position="144"/>
        <end position="168"/>
    </location>
</feature>
<organism evidence="2 3">
    <name type="scientific">Segatella copri</name>
    <dbReference type="NCBI Taxonomy" id="165179"/>
    <lineage>
        <taxon>Bacteria</taxon>
        <taxon>Pseudomonadati</taxon>
        <taxon>Bacteroidota</taxon>
        <taxon>Bacteroidia</taxon>
        <taxon>Bacteroidales</taxon>
        <taxon>Prevotellaceae</taxon>
        <taxon>Segatella</taxon>
    </lineage>
</organism>
<evidence type="ECO:0000313" key="2">
    <source>
        <dbReference type="EMBL" id="MQP13924.1"/>
    </source>
</evidence>
<evidence type="ECO:0000256" key="1">
    <source>
        <dbReference type="SAM" id="Phobius"/>
    </source>
</evidence>
<name>A0A6G1VMY8_9BACT</name>
<reference evidence="2 3" key="1">
    <citation type="submission" date="2019-09" db="EMBL/GenBank/DDBJ databases">
        <title>Distinct polysaccharide growth profiles of human intestinal Prevotella copri isolates.</title>
        <authorList>
            <person name="Fehlner-Peach H."/>
            <person name="Magnabosco C."/>
            <person name="Raghavan V."/>
            <person name="Scher J.U."/>
            <person name="Tett A."/>
            <person name="Cox L.M."/>
            <person name="Gottsegen C."/>
            <person name="Watters A."/>
            <person name="Wiltshire- Gordon J.D."/>
            <person name="Segata N."/>
            <person name="Bonneau R."/>
            <person name="Littman D.R."/>
        </authorList>
    </citation>
    <scope>NUCLEOTIDE SEQUENCE [LARGE SCALE GENOMIC DNA]</scope>
    <source>
        <strain evidence="3">iAA917</strain>
    </source>
</reference>
<gene>
    <name evidence="2" type="ORF">F7D25_05780</name>
</gene>
<sequence>MKEKEQMLMRYFQKECHIRNEEDSPLAEHFTVVSDTVQQFYKCLIGIWVLWILFYGMESIDRLLPETASFTGIQLHYAFKCVIDFITSILLFVLYLILNNVTVYRHKREEANPNELRYGGLFLIVCVCIIGALFIYSLSVKELIAAFGYMTLVNLALGAFATFAFVILLGKLNSFYLQIPILLNLMVYFYAISQMFGPLTMLAEGTNYIVNSNHAVEASVGQFMEIIGCDFQKGQTVTELIKTITENVSIAFLLGSLFGKLCLTMVLYWIVYKFRFIYFVITKSLSLTETPEKIKVFWRYIGEKGE</sequence>
<comment type="caution">
    <text evidence="2">The sequence shown here is derived from an EMBL/GenBank/DDBJ whole genome shotgun (WGS) entry which is preliminary data.</text>
</comment>
<dbReference type="Proteomes" id="UP000477980">
    <property type="component" value="Unassembled WGS sequence"/>
</dbReference>
<feature type="transmembrane region" description="Helical" evidence="1">
    <location>
        <begin position="250"/>
        <end position="271"/>
    </location>
</feature>
<feature type="transmembrane region" description="Helical" evidence="1">
    <location>
        <begin position="40"/>
        <end position="57"/>
    </location>
</feature>
<feature type="transmembrane region" description="Helical" evidence="1">
    <location>
        <begin position="118"/>
        <end position="138"/>
    </location>
</feature>
<dbReference type="AlphaFoldDB" id="A0A6G1VMY8"/>
<keyword evidence="1" id="KW-0812">Transmembrane</keyword>
<protein>
    <submittedName>
        <fullName evidence="2">Uncharacterized protein</fullName>
    </submittedName>
</protein>
<feature type="transmembrane region" description="Helical" evidence="1">
    <location>
        <begin position="175"/>
        <end position="192"/>
    </location>
</feature>
<keyword evidence="1" id="KW-1133">Transmembrane helix</keyword>
<keyword evidence="1" id="KW-0472">Membrane</keyword>
<dbReference type="EMBL" id="VZAH01000058">
    <property type="protein sequence ID" value="MQP13924.1"/>
    <property type="molecule type" value="Genomic_DNA"/>
</dbReference>